<keyword evidence="5 10" id="KW-0804">Transcription</keyword>
<dbReference type="Pfam" id="PF00046">
    <property type="entry name" value="Homeodomain"/>
    <property type="match status" value="1"/>
</dbReference>
<comment type="subcellular location">
    <subcellularLocation>
        <location evidence="1 8 9">Nucleus</location>
    </subcellularLocation>
</comment>
<dbReference type="InterPro" id="IPR000047">
    <property type="entry name" value="HTH_motif"/>
</dbReference>
<dbReference type="Proteomes" id="UP000828251">
    <property type="component" value="Unassembled WGS sequence"/>
</dbReference>
<feature type="domain" description="Homeobox" evidence="11">
    <location>
        <begin position="61"/>
        <end position="91"/>
    </location>
</feature>
<dbReference type="Gene3D" id="1.10.10.60">
    <property type="entry name" value="Homeodomain-like"/>
    <property type="match status" value="1"/>
</dbReference>
<dbReference type="PANTHER" id="PTHR24326:SF527">
    <property type="entry name" value="HOMEOBOX-LEUCINE ZIPPER PROTEIN ATHB-40"/>
    <property type="match status" value="1"/>
</dbReference>
<proteinExistence type="inferred from homology"/>
<dbReference type="InterPro" id="IPR017970">
    <property type="entry name" value="Homeobox_CS"/>
</dbReference>
<dbReference type="PRINTS" id="PR00031">
    <property type="entry name" value="HTHREPRESSR"/>
</dbReference>
<comment type="caution">
    <text evidence="12">The sequence shown here is derived from an EMBL/GenBank/DDBJ whole genome shotgun (WGS) entry which is preliminary data.</text>
</comment>
<dbReference type="InterPro" id="IPR009057">
    <property type="entry name" value="Homeodomain-like_sf"/>
</dbReference>
<dbReference type="GO" id="GO:0043565">
    <property type="term" value="F:sequence-specific DNA binding"/>
    <property type="evidence" value="ECO:0007669"/>
    <property type="project" value="TreeGrafter"/>
</dbReference>
<dbReference type="GO" id="GO:0045893">
    <property type="term" value="P:positive regulation of DNA-templated transcription"/>
    <property type="evidence" value="ECO:0007669"/>
    <property type="project" value="TreeGrafter"/>
</dbReference>
<dbReference type="OrthoDB" id="6159439at2759"/>
<evidence type="ECO:0000313" key="12">
    <source>
        <dbReference type="EMBL" id="KAH1129228.1"/>
    </source>
</evidence>
<sequence>MSSQYEIFPSTWDFVWVLQFEKRTPSTVKDSRRVLRHEGHGTAARNSTNNWTMFHIHTESERKDRIASELGLDPHQVAVWFQNRRARWKNKKLEEGYSKLKSLHEIVVLDKCRLEFEIGRYERSIELNIYALICPTVSSRQLSMDLEKIGVRRGWIRVDVNRRFGQGHEHGRDGLIGKKLSAEDLDVDLDK</sequence>
<evidence type="ECO:0000256" key="6">
    <source>
        <dbReference type="ARBA" id="ARBA00023242"/>
    </source>
</evidence>
<evidence type="ECO:0000256" key="7">
    <source>
        <dbReference type="ARBA" id="ARBA00025748"/>
    </source>
</evidence>
<dbReference type="InterPro" id="IPR001356">
    <property type="entry name" value="HD"/>
</dbReference>
<keyword evidence="2 10" id="KW-0805">Transcription regulation</keyword>
<dbReference type="InterPro" id="IPR045224">
    <property type="entry name" value="HDZip_class_I_plant"/>
</dbReference>
<comment type="function">
    <text evidence="10">Transcription factor.</text>
</comment>
<evidence type="ECO:0000256" key="3">
    <source>
        <dbReference type="ARBA" id="ARBA00023125"/>
    </source>
</evidence>
<evidence type="ECO:0000256" key="1">
    <source>
        <dbReference type="ARBA" id="ARBA00004123"/>
    </source>
</evidence>
<dbReference type="SMART" id="SM00389">
    <property type="entry name" value="HOX"/>
    <property type="match status" value="1"/>
</dbReference>
<keyword evidence="4 8" id="KW-0371">Homeobox</keyword>
<reference evidence="12 13" key="1">
    <citation type="journal article" date="2021" name="Plant Biotechnol. J.">
        <title>Multi-omics assisted identification of the key and species-specific regulatory components of drought-tolerant mechanisms in Gossypium stocksii.</title>
        <authorList>
            <person name="Yu D."/>
            <person name="Ke L."/>
            <person name="Zhang D."/>
            <person name="Wu Y."/>
            <person name="Sun Y."/>
            <person name="Mei J."/>
            <person name="Sun J."/>
            <person name="Sun Y."/>
        </authorList>
    </citation>
    <scope>NUCLEOTIDE SEQUENCE [LARGE SCALE GENOMIC DNA]</scope>
    <source>
        <strain evidence="13">cv. E1</strain>
        <tissue evidence="12">Leaf</tissue>
    </source>
</reference>
<dbReference type="PROSITE" id="PS50071">
    <property type="entry name" value="HOMEOBOX_2"/>
    <property type="match status" value="1"/>
</dbReference>
<evidence type="ECO:0000256" key="8">
    <source>
        <dbReference type="PROSITE-ProRule" id="PRU00108"/>
    </source>
</evidence>
<dbReference type="SUPFAM" id="SSF46689">
    <property type="entry name" value="Homeodomain-like"/>
    <property type="match status" value="1"/>
</dbReference>
<evidence type="ECO:0000256" key="2">
    <source>
        <dbReference type="ARBA" id="ARBA00023015"/>
    </source>
</evidence>
<protein>
    <recommendedName>
        <fullName evidence="10">Homeobox-leucine zipper protein</fullName>
    </recommendedName>
    <alternativeName>
        <fullName evidence="10">HD-ZIP protein</fullName>
    </alternativeName>
    <alternativeName>
        <fullName evidence="10">Homeodomain transcription factor</fullName>
    </alternativeName>
</protein>
<evidence type="ECO:0000256" key="4">
    <source>
        <dbReference type="ARBA" id="ARBA00023155"/>
    </source>
</evidence>
<dbReference type="GO" id="GO:0005634">
    <property type="term" value="C:nucleus"/>
    <property type="evidence" value="ECO:0007669"/>
    <property type="project" value="UniProtKB-SubCell"/>
</dbReference>
<name>A0A9D4AKY6_9ROSI</name>
<organism evidence="12 13">
    <name type="scientific">Gossypium stocksii</name>
    <dbReference type="NCBI Taxonomy" id="47602"/>
    <lineage>
        <taxon>Eukaryota</taxon>
        <taxon>Viridiplantae</taxon>
        <taxon>Streptophyta</taxon>
        <taxon>Embryophyta</taxon>
        <taxon>Tracheophyta</taxon>
        <taxon>Spermatophyta</taxon>
        <taxon>Magnoliopsida</taxon>
        <taxon>eudicotyledons</taxon>
        <taxon>Gunneridae</taxon>
        <taxon>Pentapetalae</taxon>
        <taxon>rosids</taxon>
        <taxon>malvids</taxon>
        <taxon>Malvales</taxon>
        <taxon>Malvaceae</taxon>
        <taxon>Malvoideae</taxon>
        <taxon>Gossypium</taxon>
    </lineage>
</organism>
<gene>
    <name evidence="12" type="ORF">J1N35_000606</name>
</gene>
<evidence type="ECO:0000256" key="10">
    <source>
        <dbReference type="RuleBase" id="RU369038"/>
    </source>
</evidence>
<dbReference type="PROSITE" id="PS00027">
    <property type="entry name" value="HOMEOBOX_1"/>
    <property type="match status" value="1"/>
</dbReference>
<feature type="DNA-binding region" description="Homeobox" evidence="8">
    <location>
        <begin position="63"/>
        <end position="92"/>
    </location>
</feature>
<dbReference type="AlphaFoldDB" id="A0A9D4AKY6"/>
<evidence type="ECO:0000313" key="13">
    <source>
        <dbReference type="Proteomes" id="UP000828251"/>
    </source>
</evidence>
<dbReference type="PANTHER" id="PTHR24326">
    <property type="entry name" value="HOMEOBOX-LEUCINE ZIPPER PROTEIN"/>
    <property type="match status" value="1"/>
</dbReference>
<keyword evidence="3 8" id="KW-0238">DNA-binding</keyword>
<keyword evidence="6 8" id="KW-0539">Nucleus</keyword>
<keyword evidence="13" id="KW-1185">Reference proteome</keyword>
<evidence type="ECO:0000259" key="11">
    <source>
        <dbReference type="PROSITE" id="PS50071"/>
    </source>
</evidence>
<comment type="similarity">
    <text evidence="7 10">Belongs to the HD-ZIP homeobox family. Class I subfamily.</text>
</comment>
<dbReference type="EMBL" id="JAIQCV010000001">
    <property type="protein sequence ID" value="KAH1129228.1"/>
    <property type="molecule type" value="Genomic_DNA"/>
</dbReference>
<dbReference type="GO" id="GO:0000981">
    <property type="term" value="F:DNA-binding transcription factor activity, RNA polymerase II-specific"/>
    <property type="evidence" value="ECO:0007669"/>
    <property type="project" value="UniProtKB-UniRule"/>
</dbReference>
<evidence type="ECO:0000256" key="9">
    <source>
        <dbReference type="RuleBase" id="RU000682"/>
    </source>
</evidence>
<accession>A0A9D4AKY6</accession>
<evidence type="ECO:0000256" key="5">
    <source>
        <dbReference type="ARBA" id="ARBA00023163"/>
    </source>
</evidence>
<dbReference type="CDD" id="cd00086">
    <property type="entry name" value="homeodomain"/>
    <property type="match status" value="1"/>
</dbReference>